<dbReference type="EMBL" id="RSDW01000001">
    <property type="protein sequence ID" value="RSL18892.1"/>
    <property type="molecule type" value="Genomic_DNA"/>
</dbReference>
<gene>
    <name evidence="1" type="ORF">EDE15_4498</name>
</gene>
<protein>
    <submittedName>
        <fullName evidence="1">Uncharacterized protein</fullName>
    </submittedName>
</protein>
<dbReference type="AlphaFoldDB" id="A0A3R9QD92"/>
<reference evidence="1 2" key="1">
    <citation type="submission" date="2018-12" db="EMBL/GenBank/DDBJ databases">
        <title>Sequencing of bacterial isolates from soil warming experiment in Harvard Forest, Massachusetts, USA.</title>
        <authorList>
            <person name="Deangelis K."/>
        </authorList>
    </citation>
    <scope>NUCLEOTIDE SEQUENCE [LARGE SCALE GENOMIC DNA]</scope>
    <source>
        <strain evidence="1 2">EB153</strain>
    </source>
</reference>
<keyword evidence="2" id="KW-1185">Reference proteome</keyword>
<accession>A0A3R9QD92</accession>
<sequence length="104" mass="11888">MGLRRVGNHFNAAQIGHFEVTKYLGFFLARVKIYRYQIQQGALPLCPTKPRPLMSPLLEAAANIGPRLRQPAKESLNFLARLSCLAQSFFCVIWNNWKRIPVFA</sequence>
<name>A0A3R9QD92_9BACT</name>
<comment type="caution">
    <text evidence="1">The sequence shown here is derived from an EMBL/GenBank/DDBJ whole genome shotgun (WGS) entry which is preliminary data.</text>
</comment>
<proteinExistence type="predicted"/>
<dbReference type="Proteomes" id="UP000269669">
    <property type="component" value="Unassembled WGS sequence"/>
</dbReference>
<organism evidence="1 2">
    <name type="scientific">Edaphobacter aggregans</name>
    <dbReference type="NCBI Taxonomy" id="570835"/>
    <lineage>
        <taxon>Bacteria</taxon>
        <taxon>Pseudomonadati</taxon>
        <taxon>Acidobacteriota</taxon>
        <taxon>Terriglobia</taxon>
        <taxon>Terriglobales</taxon>
        <taxon>Acidobacteriaceae</taxon>
        <taxon>Edaphobacter</taxon>
    </lineage>
</organism>
<evidence type="ECO:0000313" key="1">
    <source>
        <dbReference type="EMBL" id="RSL18892.1"/>
    </source>
</evidence>
<evidence type="ECO:0000313" key="2">
    <source>
        <dbReference type="Proteomes" id="UP000269669"/>
    </source>
</evidence>